<comment type="caution">
    <text evidence="13">The sequence shown here is derived from an EMBL/GenBank/DDBJ whole genome shotgun (WGS) entry which is preliminary data.</text>
</comment>
<gene>
    <name evidence="11" type="primary">apt</name>
    <name evidence="13" type="ORF">G3I67_03255</name>
</gene>
<dbReference type="UniPathway" id="UPA00588">
    <property type="reaction ID" value="UER00646"/>
</dbReference>
<dbReference type="GO" id="GO:0006166">
    <property type="term" value="P:purine ribonucleoside salvage"/>
    <property type="evidence" value="ECO:0007669"/>
    <property type="project" value="UniProtKB-UniRule"/>
</dbReference>
<evidence type="ECO:0000256" key="1">
    <source>
        <dbReference type="ARBA" id="ARBA00000868"/>
    </source>
</evidence>
<dbReference type="RefSeq" id="WP_163651558.1">
    <property type="nucleotide sequence ID" value="NZ_JAAGRN010000002.1"/>
</dbReference>
<reference evidence="13" key="1">
    <citation type="submission" date="2020-02" db="EMBL/GenBank/DDBJ databases">
        <authorList>
            <person name="Chen W.-M."/>
        </authorList>
    </citation>
    <scope>NUCLEOTIDE SEQUENCE</scope>
    <source>
        <strain evidence="13">NBD-18</strain>
    </source>
</reference>
<dbReference type="PANTHER" id="PTHR32315">
    <property type="entry name" value="ADENINE PHOSPHORIBOSYLTRANSFERASE"/>
    <property type="match status" value="1"/>
</dbReference>
<evidence type="ECO:0000313" key="13">
    <source>
        <dbReference type="EMBL" id="NDY82242.1"/>
    </source>
</evidence>
<evidence type="ECO:0000256" key="9">
    <source>
        <dbReference type="ARBA" id="ARBA00022679"/>
    </source>
</evidence>
<dbReference type="HAMAP" id="MF_00004">
    <property type="entry name" value="Aden_phosphoribosyltr"/>
    <property type="match status" value="1"/>
</dbReference>
<dbReference type="NCBIfam" id="NF002634">
    <property type="entry name" value="PRK02304.1-3"/>
    <property type="match status" value="1"/>
</dbReference>
<dbReference type="NCBIfam" id="TIGR01090">
    <property type="entry name" value="apt"/>
    <property type="match status" value="1"/>
</dbReference>
<evidence type="ECO:0000256" key="10">
    <source>
        <dbReference type="ARBA" id="ARBA00022726"/>
    </source>
</evidence>
<dbReference type="CDD" id="cd06223">
    <property type="entry name" value="PRTases_typeI"/>
    <property type="match status" value="1"/>
</dbReference>
<keyword evidence="8 11" id="KW-0328">Glycosyltransferase</keyword>
<organism evidence="13">
    <name type="scientific">Sheuella amnicola</name>
    <dbReference type="NCBI Taxonomy" id="2707330"/>
    <lineage>
        <taxon>Bacteria</taxon>
        <taxon>Pseudomonadati</taxon>
        <taxon>Pseudomonadota</taxon>
        <taxon>Betaproteobacteria</taxon>
        <taxon>Burkholderiales</taxon>
        <taxon>Alcaligenaceae</taxon>
        <taxon>Sheuella</taxon>
    </lineage>
</organism>
<evidence type="ECO:0000256" key="3">
    <source>
        <dbReference type="ARBA" id="ARBA00004496"/>
    </source>
</evidence>
<keyword evidence="10 11" id="KW-0660">Purine salvage</keyword>
<dbReference type="NCBIfam" id="NF002636">
    <property type="entry name" value="PRK02304.1-5"/>
    <property type="match status" value="1"/>
</dbReference>
<keyword evidence="9 11" id="KW-0808">Transferase</keyword>
<dbReference type="InterPro" id="IPR029057">
    <property type="entry name" value="PRTase-like"/>
</dbReference>
<comment type="subunit">
    <text evidence="11">Homodimer.</text>
</comment>
<evidence type="ECO:0000256" key="8">
    <source>
        <dbReference type="ARBA" id="ARBA00022676"/>
    </source>
</evidence>
<dbReference type="GO" id="GO:0006168">
    <property type="term" value="P:adenine salvage"/>
    <property type="evidence" value="ECO:0007669"/>
    <property type="project" value="InterPro"/>
</dbReference>
<keyword evidence="7 11" id="KW-0963">Cytoplasm</keyword>
<proteinExistence type="inferred from homology"/>
<dbReference type="GO" id="GO:0005737">
    <property type="term" value="C:cytoplasm"/>
    <property type="evidence" value="ECO:0007669"/>
    <property type="project" value="UniProtKB-SubCell"/>
</dbReference>
<dbReference type="InterPro" id="IPR005764">
    <property type="entry name" value="Ade_phspho_trans"/>
</dbReference>
<name>A0A6B2QVZ7_9BURK</name>
<dbReference type="InterPro" id="IPR050054">
    <property type="entry name" value="UPRTase/APRTase"/>
</dbReference>
<sequence length="183" mass="19982">MNAQNPSIETVNLVRGLIRDVPDWPKPGILFRDITPLIQDPLAFRALIDLFVYRYMRRRLDLIVGIDARGFIFGSALAYALNVGFVPVRKQGKLPSQTVGQSYSLEYGEASVELHADSVKPGQRVLIIDDLVATGGTMLAAIKLLQKLGGNVIEAAAIIDLPELGGSAEIAKTETPFFSICRM</sequence>
<evidence type="ECO:0000256" key="6">
    <source>
        <dbReference type="ARBA" id="ARBA00011893"/>
    </source>
</evidence>
<evidence type="ECO:0000256" key="7">
    <source>
        <dbReference type="ARBA" id="ARBA00022490"/>
    </source>
</evidence>
<dbReference type="InterPro" id="IPR000836">
    <property type="entry name" value="PRTase_dom"/>
</dbReference>
<comment type="subcellular location">
    <subcellularLocation>
        <location evidence="3 11">Cytoplasm</location>
    </subcellularLocation>
</comment>
<feature type="domain" description="Phosphoribosyltransferase" evidence="12">
    <location>
        <begin position="55"/>
        <end position="163"/>
    </location>
</feature>
<protein>
    <recommendedName>
        <fullName evidence="6 11">Adenine phosphoribosyltransferase</fullName>
        <shortName evidence="11">APRT</shortName>
        <ecNumber evidence="6 11">2.4.2.7</ecNumber>
    </recommendedName>
</protein>
<dbReference type="PANTHER" id="PTHR32315:SF3">
    <property type="entry name" value="ADENINE PHOSPHORIBOSYLTRANSFERASE"/>
    <property type="match status" value="1"/>
</dbReference>
<comment type="pathway">
    <text evidence="4 11">Purine metabolism; AMP biosynthesis via salvage pathway; AMP from adenine: step 1/1.</text>
</comment>
<comment type="catalytic activity">
    <reaction evidence="1 11">
        <text>AMP + diphosphate = 5-phospho-alpha-D-ribose 1-diphosphate + adenine</text>
        <dbReference type="Rhea" id="RHEA:16609"/>
        <dbReference type="ChEBI" id="CHEBI:16708"/>
        <dbReference type="ChEBI" id="CHEBI:33019"/>
        <dbReference type="ChEBI" id="CHEBI:58017"/>
        <dbReference type="ChEBI" id="CHEBI:456215"/>
        <dbReference type="EC" id="2.4.2.7"/>
    </reaction>
</comment>
<dbReference type="Pfam" id="PF00156">
    <property type="entry name" value="Pribosyltran"/>
    <property type="match status" value="1"/>
</dbReference>
<comment type="function">
    <text evidence="2 11">Catalyzes a salvage reaction resulting in the formation of AMP, that is energically less costly than de novo synthesis.</text>
</comment>
<dbReference type="AlphaFoldDB" id="A0A6B2QVZ7"/>
<dbReference type="GO" id="GO:0003999">
    <property type="term" value="F:adenine phosphoribosyltransferase activity"/>
    <property type="evidence" value="ECO:0007669"/>
    <property type="project" value="UniProtKB-UniRule"/>
</dbReference>
<dbReference type="GO" id="GO:0044209">
    <property type="term" value="P:AMP salvage"/>
    <property type="evidence" value="ECO:0007669"/>
    <property type="project" value="UniProtKB-UniRule"/>
</dbReference>
<evidence type="ECO:0000256" key="11">
    <source>
        <dbReference type="HAMAP-Rule" id="MF_00004"/>
    </source>
</evidence>
<dbReference type="GO" id="GO:0016208">
    <property type="term" value="F:AMP binding"/>
    <property type="evidence" value="ECO:0007669"/>
    <property type="project" value="TreeGrafter"/>
</dbReference>
<dbReference type="FunFam" id="3.40.50.2020:FF:000021">
    <property type="entry name" value="Adenine phosphoribosyltransferase"/>
    <property type="match status" value="1"/>
</dbReference>
<dbReference type="EC" id="2.4.2.7" evidence="6 11"/>
<evidence type="ECO:0000256" key="2">
    <source>
        <dbReference type="ARBA" id="ARBA00003968"/>
    </source>
</evidence>
<evidence type="ECO:0000256" key="5">
    <source>
        <dbReference type="ARBA" id="ARBA00008391"/>
    </source>
</evidence>
<dbReference type="EMBL" id="JAAGRN010000002">
    <property type="protein sequence ID" value="NDY82242.1"/>
    <property type="molecule type" value="Genomic_DNA"/>
</dbReference>
<accession>A0A6B2QVZ7</accession>
<dbReference type="SUPFAM" id="SSF53271">
    <property type="entry name" value="PRTase-like"/>
    <property type="match status" value="1"/>
</dbReference>
<comment type="similarity">
    <text evidence="5 11">Belongs to the purine/pyrimidine phosphoribosyltransferase family.</text>
</comment>
<evidence type="ECO:0000259" key="12">
    <source>
        <dbReference type="Pfam" id="PF00156"/>
    </source>
</evidence>
<dbReference type="Gene3D" id="3.40.50.2020">
    <property type="match status" value="1"/>
</dbReference>
<dbReference type="GO" id="GO:0002055">
    <property type="term" value="F:adenine binding"/>
    <property type="evidence" value="ECO:0007669"/>
    <property type="project" value="TreeGrafter"/>
</dbReference>
<evidence type="ECO:0000256" key="4">
    <source>
        <dbReference type="ARBA" id="ARBA00004659"/>
    </source>
</evidence>